<accession>A0A329UGV7</accession>
<dbReference type="Proteomes" id="UP000250583">
    <property type="component" value="Unassembled WGS sequence"/>
</dbReference>
<name>A0A329UGV7_9FIRM</name>
<evidence type="ECO:0000313" key="1">
    <source>
        <dbReference type="EMBL" id="RAW60326.1"/>
    </source>
</evidence>
<evidence type="ECO:0000313" key="2">
    <source>
        <dbReference type="Proteomes" id="UP000250583"/>
    </source>
</evidence>
<proteinExistence type="predicted"/>
<reference evidence="1 2" key="1">
    <citation type="submission" date="2018-02" db="EMBL/GenBank/DDBJ databases">
        <title>Complete genome sequencing of Faecalibacterium prausnitzii strains isolated from the human gut.</title>
        <authorList>
            <person name="Fitzgerald B.C."/>
            <person name="Shkoporov A.N."/>
            <person name="Ross P.R."/>
            <person name="Hill C."/>
        </authorList>
    </citation>
    <scope>NUCLEOTIDE SEQUENCE [LARGE SCALE GENOMIC DNA]</scope>
    <source>
        <strain evidence="1 2">APC923/61-1</strain>
    </source>
</reference>
<gene>
    <name evidence="1" type="ORF">C4N22_05365</name>
</gene>
<sequence length="64" mass="7350">MLFILSASKCITILQILCKIKVEVRRNVQDAALIIGTFAGKYLEPIKHNMHKITEIHQNQFPET</sequence>
<dbReference type="EMBL" id="PRLE01000002">
    <property type="protein sequence ID" value="RAW60326.1"/>
    <property type="molecule type" value="Genomic_DNA"/>
</dbReference>
<comment type="caution">
    <text evidence="1">The sequence shown here is derived from an EMBL/GenBank/DDBJ whole genome shotgun (WGS) entry which is preliminary data.</text>
</comment>
<organism evidence="1 2">
    <name type="scientific">Faecalibacterium prausnitzii</name>
    <dbReference type="NCBI Taxonomy" id="853"/>
    <lineage>
        <taxon>Bacteria</taxon>
        <taxon>Bacillati</taxon>
        <taxon>Bacillota</taxon>
        <taxon>Clostridia</taxon>
        <taxon>Eubacteriales</taxon>
        <taxon>Oscillospiraceae</taxon>
        <taxon>Faecalibacterium</taxon>
    </lineage>
</organism>
<dbReference type="AlphaFoldDB" id="A0A329UGV7"/>
<protein>
    <submittedName>
        <fullName evidence="1">Uncharacterized protein</fullName>
    </submittedName>
</protein>